<dbReference type="AlphaFoldDB" id="A0A835SW12"/>
<proteinExistence type="inferred from homology"/>
<dbReference type="PANTHER" id="PTHR11655:SF14">
    <property type="entry name" value="LARGE RIBOSOMAL SUBUNIT PROTEIN UL6M"/>
    <property type="match status" value="1"/>
</dbReference>
<dbReference type="GO" id="GO:0003735">
    <property type="term" value="F:structural constituent of ribosome"/>
    <property type="evidence" value="ECO:0007669"/>
    <property type="project" value="InterPro"/>
</dbReference>
<evidence type="ECO:0000256" key="1">
    <source>
        <dbReference type="ARBA" id="ARBA00009356"/>
    </source>
</evidence>
<accession>A0A835SW12</accession>
<dbReference type="GO" id="GO:0019843">
    <property type="term" value="F:rRNA binding"/>
    <property type="evidence" value="ECO:0007669"/>
    <property type="project" value="InterPro"/>
</dbReference>
<evidence type="ECO:0000313" key="5">
    <source>
        <dbReference type="Proteomes" id="UP000650467"/>
    </source>
</evidence>
<dbReference type="SUPFAM" id="SSF56053">
    <property type="entry name" value="Ribosomal protein L6"/>
    <property type="match status" value="1"/>
</dbReference>
<comment type="caution">
    <text evidence="4">The sequence shown here is derived from an EMBL/GenBank/DDBJ whole genome shotgun (WGS) entry which is preliminary data.</text>
</comment>
<keyword evidence="5" id="KW-1185">Reference proteome</keyword>
<dbReference type="Gene3D" id="3.90.930.12">
    <property type="entry name" value="Ribosomal protein L6, alpha-beta domain"/>
    <property type="match status" value="1"/>
</dbReference>
<evidence type="ECO:0000256" key="3">
    <source>
        <dbReference type="ARBA" id="ARBA00023274"/>
    </source>
</evidence>
<dbReference type="EMBL" id="JAEHOC010000026">
    <property type="protein sequence ID" value="KAG2430923.1"/>
    <property type="molecule type" value="Genomic_DNA"/>
</dbReference>
<name>A0A835SW12_CHLIN</name>
<evidence type="ECO:0000313" key="4">
    <source>
        <dbReference type="EMBL" id="KAG2430923.1"/>
    </source>
</evidence>
<protein>
    <recommendedName>
        <fullName evidence="6">Ribosomal protein L6 alpha-beta domain-containing protein</fullName>
    </recommendedName>
</protein>
<dbReference type="GO" id="GO:0002181">
    <property type="term" value="P:cytoplasmic translation"/>
    <property type="evidence" value="ECO:0007669"/>
    <property type="project" value="TreeGrafter"/>
</dbReference>
<dbReference type="GO" id="GO:0005840">
    <property type="term" value="C:ribosome"/>
    <property type="evidence" value="ECO:0007669"/>
    <property type="project" value="UniProtKB-KW"/>
</dbReference>
<dbReference type="GO" id="GO:1990904">
    <property type="term" value="C:ribonucleoprotein complex"/>
    <property type="evidence" value="ECO:0007669"/>
    <property type="project" value="UniProtKB-KW"/>
</dbReference>
<dbReference type="Proteomes" id="UP000650467">
    <property type="component" value="Unassembled WGS sequence"/>
</dbReference>
<dbReference type="InterPro" id="IPR000702">
    <property type="entry name" value="Ribosomal_uL6-like"/>
</dbReference>
<dbReference type="OrthoDB" id="540873at2759"/>
<organism evidence="4 5">
    <name type="scientific">Chlamydomonas incerta</name>
    <dbReference type="NCBI Taxonomy" id="51695"/>
    <lineage>
        <taxon>Eukaryota</taxon>
        <taxon>Viridiplantae</taxon>
        <taxon>Chlorophyta</taxon>
        <taxon>core chlorophytes</taxon>
        <taxon>Chlorophyceae</taxon>
        <taxon>CS clade</taxon>
        <taxon>Chlamydomonadales</taxon>
        <taxon>Chlamydomonadaceae</taxon>
        <taxon>Chlamydomonas</taxon>
    </lineage>
</organism>
<comment type="similarity">
    <text evidence="1">Belongs to the universal ribosomal protein uL6 family.</text>
</comment>
<keyword evidence="3" id="KW-0687">Ribonucleoprotein</keyword>
<dbReference type="InterPro" id="IPR036789">
    <property type="entry name" value="Ribosomal_uL6-like_a/b-dom_sf"/>
</dbReference>
<reference evidence="4" key="1">
    <citation type="journal article" date="2020" name="bioRxiv">
        <title>Comparative genomics of Chlamydomonas.</title>
        <authorList>
            <person name="Craig R.J."/>
            <person name="Hasan A.R."/>
            <person name="Ness R.W."/>
            <person name="Keightley P.D."/>
        </authorList>
    </citation>
    <scope>NUCLEOTIDE SEQUENCE</scope>
    <source>
        <strain evidence="4">SAG 7.73</strain>
    </source>
</reference>
<evidence type="ECO:0008006" key="6">
    <source>
        <dbReference type="Google" id="ProtNLM"/>
    </source>
</evidence>
<dbReference type="PANTHER" id="PTHR11655">
    <property type="entry name" value="60S/50S RIBOSOMAL PROTEIN L6/L9"/>
    <property type="match status" value="1"/>
</dbReference>
<gene>
    <name evidence="4" type="ORF">HXX76_009895</name>
</gene>
<sequence>MFGLSRSAWAGTSTLISPANSGALQQLLQHGLDTARGVSAVLEAASGASEVFGGAASGCAASTSTSWPSAGAAGLHTRSHARAHSFTCGTAPAAALGGASSSAPTSGAVAGGAALQLQAARGYRIPYKVLLPKTPYSERVGRPAPQPWPELEPVKGGAEGPAGAAGAELRWHRSVVRFPPEVTAELEGRVLVVSGKAGSVRLDLQELDPTGLLAFRLIHLPPPPASSTSSASASASASSAGAGRSLLALVSPDKGVWEGAAAALNGAIRGVMAGYLVGLAVKGVGYRMEPAELPAAQAAVQQLSVVSAKRRSRAPGGADPKPYYFESPNAPGAAAAAAAAADKGGKGGAAVTFPYNKPASAIRLKVGYSRPVVYPLPPHVRAFFLKPTLLYLYGLELDELRRVAAEVRSIRPPNAYTGNGVTYVDEVVRLKARKGAK</sequence>
<evidence type="ECO:0000256" key="2">
    <source>
        <dbReference type="ARBA" id="ARBA00022980"/>
    </source>
</evidence>
<keyword evidence="2" id="KW-0689">Ribosomal protein</keyword>